<name>A0A6A6PTM2_9PEZI</name>
<feature type="transmembrane region" description="Helical" evidence="13">
    <location>
        <begin position="200"/>
        <end position="226"/>
    </location>
</feature>
<keyword evidence="5 13" id="KW-1133">Transmembrane helix</keyword>
<evidence type="ECO:0000256" key="7">
    <source>
        <dbReference type="ARBA" id="ARBA00038347"/>
    </source>
</evidence>
<dbReference type="SUPFAM" id="SSF103473">
    <property type="entry name" value="MFS general substrate transporter"/>
    <property type="match status" value="1"/>
</dbReference>
<evidence type="ECO:0000256" key="2">
    <source>
        <dbReference type="ARBA" id="ARBA00022448"/>
    </source>
</evidence>
<dbReference type="RefSeq" id="XP_033590020.1">
    <property type="nucleotide sequence ID" value="XM_033732044.1"/>
</dbReference>
<evidence type="ECO:0000256" key="5">
    <source>
        <dbReference type="ARBA" id="ARBA00022989"/>
    </source>
</evidence>
<comment type="function">
    <text evidence="9">MFS transporter; part of the gene cluster that mediates the biosynthesis of cercosporin, a light-activated, non-host-selective toxin. The perylenequinone chromophore of cercosporin absorbs light energy to attain an electronically-activated triplet state and produces active oxygen species such as the hydroxyl radical, superoxide, hydrogen peroxide or singlet oxygen upon reaction with oxygen molecules. These reactive oxygen species cause damage to various cellular components including lipids, proteins and nucleic acids. Responsible for secretion and accumulation of cercosporin, but does not play any roles in self-protection against the toxicity of cercosporin.</text>
</comment>
<feature type="transmembrane region" description="Helical" evidence="13">
    <location>
        <begin position="372"/>
        <end position="397"/>
    </location>
</feature>
<feature type="transmembrane region" description="Helical" evidence="13">
    <location>
        <begin position="166"/>
        <end position="188"/>
    </location>
</feature>
<dbReference type="FunFam" id="1.20.1250.20:FF:000011">
    <property type="entry name" value="MFS multidrug transporter, putative"/>
    <property type="match status" value="1"/>
</dbReference>
<dbReference type="InterPro" id="IPR011701">
    <property type="entry name" value="MFS"/>
</dbReference>
<accession>A0A6A6PTM2</accession>
<keyword evidence="3" id="KW-1003">Cell membrane</keyword>
<evidence type="ECO:0000256" key="3">
    <source>
        <dbReference type="ARBA" id="ARBA00022475"/>
    </source>
</evidence>
<dbReference type="Gene3D" id="1.20.1250.20">
    <property type="entry name" value="MFS general substrate transporter like domains"/>
    <property type="match status" value="1"/>
</dbReference>
<dbReference type="PROSITE" id="PS50850">
    <property type="entry name" value="MFS"/>
    <property type="match status" value="1"/>
</dbReference>
<evidence type="ECO:0000259" key="14">
    <source>
        <dbReference type="PROSITE" id="PS50850"/>
    </source>
</evidence>
<sequence length="499" mass="54365">MLAKKRTSPDDAISLDDNGHLTFGPNDPTNPKNWSLRRRYCITAIVIVIVLNATFASSAPSGTIDGLSKDLHVSVEAGGLVTTLFLLGYTAGPLLWGPLSEFYGRQMIFFGTFTLYLIFNFLCAFSPNFGGLLVGRFLTGAFASSGLSNVPGTLSDIWGPVGRGHAINLFLVVTFVGPALGPVISGFLELTKTWRWTFYVLLWMAGITEPFMFFLLPETLPSMILYRRARRLRTAKVPGYENVMAPVETTDRRLSAIFYATLTRPWKLLIDPICGLVCIYFAVTYALLYMLFSIYPIVFQQKRGWNAGVGELPLLGVAIGAALGGVIVFVLGEREKNNKNPTPEDRLPAAMIGAVLFAVAMFWFAWSGEYDAVPWIVPTLAGTFLSTSLLLIFVGFMNYLVDSYLAFAASTLAACTVVRAAAASASPLFTQYMFDALGVGGGGSLIGGIAVLLLPIPFAFYRYGAPLRLRSKYAPTANVAGRKQDDENQDEEKGSQVDN</sequence>
<dbReference type="Proteomes" id="UP000799767">
    <property type="component" value="Unassembled WGS sequence"/>
</dbReference>
<evidence type="ECO:0000256" key="9">
    <source>
        <dbReference type="ARBA" id="ARBA00053977"/>
    </source>
</evidence>
<feature type="region of interest" description="Disordered" evidence="12">
    <location>
        <begin position="478"/>
        <end position="499"/>
    </location>
</feature>
<reference evidence="15" key="1">
    <citation type="journal article" date="2020" name="Stud. Mycol.">
        <title>101 Dothideomycetes genomes: a test case for predicting lifestyles and emergence of pathogens.</title>
        <authorList>
            <person name="Haridas S."/>
            <person name="Albert R."/>
            <person name="Binder M."/>
            <person name="Bloem J."/>
            <person name="Labutti K."/>
            <person name="Salamov A."/>
            <person name="Andreopoulos B."/>
            <person name="Baker S."/>
            <person name="Barry K."/>
            <person name="Bills G."/>
            <person name="Bluhm B."/>
            <person name="Cannon C."/>
            <person name="Castanera R."/>
            <person name="Culley D."/>
            <person name="Daum C."/>
            <person name="Ezra D."/>
            <person name="Gonzalez J."/>
            <person name="Henrissat B."/>
            <person name="Kuo A."/>
            <person name="Liang C."/>
            <person name="Lipzen A."/>
            <person name="Lutzoni F."/>
            <person name="Magnuson J."/>
            <person name="Mondo S."/>
            <person name="Nolan M."/>
            <person name="Ohm R."/>
            <person name="Pangilinan J."/>
            <person name="Park H.-J."/>
            <person name="Ramirez L."/>
            <person name="Alfaro M."/>
            <person name="Sun H."/>
            <person name="Tritt A."/>
            <person name="Yoshinaga Y."/>
            <person name="Zwiers L.-H."/>
            <person name="Turgeon B."/>
            <person name="Goodwin S."/>
            <person name="Spatafora J."/>
            <person name="Crous P."/>
            <person name="Grigoriev I."/>
        </authorList>
    </citation>
    <scope>NUCLEOTIDE SEQUENCE</scope>
    <source>
        <strain evidence="15">CBS 113389</strain>
    </source>
</reference>
<feature type="transmembrane region" description="Helical" evidence="13">
    <location>
        <begin position="77"/>
        <end position="96"/>
    </location>
</feature>
<feature type="transmembrane region" description="Helical" evidence="13">
    <location>
        <begin position="347"/>
        <end position="366"/>
    </location>
</feature>
<dbReference type="OrthoDB" id="6770063at2759"/>
<evidence type="ECO:0000256" key="13">
    <source>
        <dbReference type="SAM" id="Phobius"/>
    </source>
</evidence>
<comment type="similarity">
    <text evidence="8">Belongs to the major facilitator superfamily. DHA1 family. Polyamines/proton antiporter (TC 2.A.1.2.16) subfamily.</text>
</comment>
<keyword evidence="6 13" id="KW-0472">Membrane</keyword>
<feature type="transmembrane region" description="Helical" evidence="13">
    <location>
        <begin position="404"/>
        <end position="422"/>
    </location>
</feature>
<dbReference type="GeneID" id="54473046"/>
<evidence type="ECO:0000256" key="4">
    <source>
        <dbReference type="ARBA" id="ARBA00022692"/>
    </source>
</evidence>
<feature type="transmembrane region" description="Helical" evidence="13">
    <location>
        <begin position="442"/>
        <end position="463"/>
    </location>
</feature>
<feature type="transmembrane region" description="Helical" evidence="13">
    <location>
        <begin position="312"/>
        <end position="331"/>
    </location>
</feature>
<dbReference type="CDD" id="cd17323">
    <property type="entry name" value="MFS_Tpo1_MDR_like"/>
    <property type="match status" value="1"/>
</dbReference>
<keyword evidence="4 13" id="KW-0812">Transmembrane</keyword>
<dbReference type="AlphaFoldDB" id="A0A6A6PTM2"/>
<evidence type="ECO:0000256" key="1">
    <source>
        <dbReference type="ARBA" id="ARBA00004651"/>
    </source>
</evidence>
<evidence type="ECO:0000313" key="15">
    <source>
        <dbReference type="EMBL" id="KAF2483450.1"/>
    </source>
</evidence>
<feature type="compositionally biased region" description="Basic and acidic residues" evidence="12">
    <location>
        <begin position="482"/>
        <end position="499"/>
    </location>
</feature>
<dbReference type="InterPro" id="IPR036259">
    <property type="entry name" value="MFS_trans_sf"/>
</dbReference>
<gene>
    <name evidence="15" type="ORF">BDY17DRAFT_280492</name>
</gene>
<dbReference type="GO" id="GO:0022857">
    <property type="term" value="F:transmembrane transporter activity"/>
    <property type="evidence" value="ECO:0007669"/>
    <property type="project" value="InterPro"/>
</dbReference>
<evidence type="ECO:0000256" key="11">
    <source>
        <dbReference type="ARBA" id="ARBA00077167"/>
    </source>
</evidence>
<comment type="subcellular location">
    <subcellularLocation>
        <location evidence="1">Cell membrane</location>
        <topology evidence="1">Multi-pass membrane protein</topology>
    </subcellularLocation>
</comment>
<dbReference type="GO" id="GO:0005886">
    <property type="term" value="C:plasma membrane"/>
    <property type="evidence" value="ECO:0007669"/>
    <property type="project" value="UniProtKB-SubCell"/>
</dbReference>
<evidence type="ECO:0000256" key="12">
    <source>
        <dbReference type="SAM" id="MobiDB-lite"/>
    </source>
</evidence>
<evidence type="ECO:0000313" key="16">
    <source>
        <dbReference type="Proteomes" id="UP000799767"/>
    </source>
</evidence>
<protein>
    <recommendedName>
        <fullName evidence="10">Cercosporin MFS transporter CTB4</fullName>
    </recommendedName>
    <alternativeName>
        <fullName evidence="11">Cercosporin toxin biosynthesis cluster protein 4</fullName>
    </alternativeName>
</protein>
<keyword evidence="16" id="KW-1185">Reference proteome</keyword>
<proteinExistence type="inferred from homology"/>
<evidence type="ECO:0000256" key="10">
    <source>
        <dbReference type="ARBA" id="ARBA00069139"/>
    </source>
</evidence>
<feature type="transmembrane region" description="Helical" evidence="13">
    <location>
        <begin position="133"/>
        <end position="154"/>
    </location>
</feature>
<comment type="similarity">
    <text evidence="7">Belongs to the major facilitator superfamily. CAR1 family.</text>
</comment>
<feature type="transmembrane region" description="Helical" evidence="13">
    <location>
        <begin position="108"/>
        <end position="127"/>
    </location>
</feature>
<dbReference type="Pfam" id="PF07690">
    <property type="entry name" value="MFS_1"/>
    <property type="match status" value="1"/>
</dbReference>
<feature type="transmembrane region" description="Helical" evidence="13">
    <location>
        <begin position="268"/>
        <end position="292"/>
    </location>
</feature>
<feature type="domain" description="Major facilitator superfamily (MFS) profile" evidence="14">
    <location>
        <begin position="42"/>
        <end position="474"/>
    </location>
</feature>
<feature type="transmembrane region" description="Helical" evidence="13">
    <location>
        <begin position="40"/>
        <end position="57"/>
    </location>
</feature>
<dbReference type="PANTHER" id="PTHR23502">
    <property type="entry name" value="MAJOR FACILITATOR SUPERFAMILY"/>
    <property type="match status" value="1"/>
</dbReference>
<dbReference type="EMBL" id="MU001635">
    <property type="protein sequence ID" value="KAF2483450.1"/>
    <property type="molecule type" value="Genomic_DNA"/>
</dbReference>
<keyword evidence="2" id="KW-0813">Transport</keyword>
<evidence type="ECO:0000256" key="6">
    <source>
        <dbReference type="ARBA" id="ARBA00023136"/>
    </source>
</evidence>
<evidence type="ECO:0000256" key="8">
    <source>
        <dbReference type="ARBA" id="ARBA00038459"/>
    </source>
</evidence>
<organism evidence="15 16">
    <name type="scientific">Neohortaea acidophila</name>
    <dbReference type="NCBI Taxonomy" id="245834"/>
    <lineage>
        <taxon>Eukaryota</taxon>
        <taxon>Fungi</taxon>
        <taxon>Dikarya</taxon>
        <taxon>Ascomycota</taxon>
        <taxon>Pezizomycotina</taxon>
        <taxon>Dothideomycetes</taxon>
        <taxon>Dothideomycetidae</taxon>
        <taxon>Mycosphaerellales</taxon>
        <taxon>Teratosphaeriaceae</taxon>
        <taxon>Neohortaea</taxon>
    </lineage>
</organism>
<dbReference type="PANTHER" id="PTHR23502:SF186">
    <property type="entry name" value="MAJOR FACILITATOR SUPERFAMILY (MFS) PROFILE DOMAIN-CONTAINING PROTEIN"/>
    <property type="match status" value="1"/>
</dbReference>
<dbReference type="InterPro" id="IPR020846">
    <property type="entry name" value="MFS_dom"/>
</dbReference>